<dbReference type="PANTHER" id="PTHR36776:SF1">
    <property type="entry name" value="EXPRESSED PROTEIN"/>
    <property type="match status" value="1"/>
</dbReference>
<dbReference type="RefSeq" id="WP_012595212.1">
    <property type="nucleotide sequence ID" value="NC_011726.1"/>
</dbReference>
<dbReference type="STRING" id="41431.PCC8801_1902"/>
<dbReference type="KEGG" id="cyp:PCC8801_1902"/>
<protein>
    <submittedName>
        <fullName evidence="1">Uncharacterized protein</fullName>
    </submittedName>
</protein>
<organism evidence="1 2">
    <name type="scientific">Rippkaea orientalis (strain PCC 8801 / RF-1)</name>
    <name type="common">Cyanothece sp. (strain PCC 8801)</name>
    <dbReference type="NCBI Taxonomy" id="41431"/>
    <lineage>
        <taxon>Bacteria</taxon>
        <taxon>Bacillati</taxon>
        <taxon>Cyanobacteriota</taxon>
        <taxon>Cyanophyceae</taxon>
        <taxon>Oscillatoriophycideae</taxon>
        <taxon>Chroococcales</taxon>
        <taxon>Aphanothecaceae</taxon>
        <taxon>Rippkaea</taxon>
        <taxon>Rippkaea orientalis</taxon>
    </lineage>
</organism>
<dbReference type="Proteomes" id="UP000008204">
    <property type="component" value="Chromosome"/>
</dbReference>
<dbReference type="eggNOG" id="ENOG5031BJF">
    <property type="taxonomic scope" value="Bacteria"/>
</dbReference>
<dbReference type="PANTHER" id="PTHR36776">
    <property type="entry name" value="EXPRESSED PROTEIN"/>
    <property type="match status" value="1"/>
</dbReference>
<gene>
    <name evidence="1" type="ordered locus">PCC8801_1902</name>
</gene>
<dbReference type="HOGENOM" id="CLU_173842_0_0_3"/>
<dbReference type="AlphaFoldDB" id="B7JXX6"/>
<proteinExistence type="predicted"/>
<name>B7JXX6_RIPO1</name>
<evidence type="ECO:0000313" key="2">
    <source>
        <dbReference type="Proteomes" id="UP000008204"/>
    </source>
</evidence>
<reference evidence="2" key="1">
    <citation type="journal article" date="2011" name="MBio">
        <title>Novel metabolic attributes of the genus Cyanothece, comprising a group of unicellular nitrogen-fixing Cyanobacteria.</title>
        <authorList>
            <person name="Bandyopadhyay A."/>
            <person name="Elvitigala T."/>
            <person name="Welsh E."/>
            <person name="Stockel J."/>
            <person name="Liberton M."/>
            <person name="Min H."/>
            <person name="Sherman L.A."/>
            <person name="Pakrasi H.B."/>
        </authorList>
    </citation>
    <scope>NUCLEOTIDE SEQUENCE [LARGE SCALE GENOMIC DNA]</scope>
    <source>
        <strain evidence="2">PCC 8801</strain>
    </source>
</reference>
<evidence type="ECO:0000313" key="1">
    <source>
        <dbReference type="EMBL" id="ACK65940.1"/>
    </source>
</evidence>
<dbReference type="OrthoDB" id="489677at2"/>
<dbReference type="EMBL" id="CP001287">
    <property type="protein sequence ID" value="ACK65940.1"/>
    <property type="molecule type" value="Genomic_DNA"/>
</dbReference>
<keyword evidence="2" id="KW-1185">Reference proteome</keyword>
<accession>B7JXX6</accession>
<sequence length="110" mass="12347">MAAEPIPPITLPPIQDPQQEGEWLRVALQTWLDQEFIPESINQNIAQRAAQIFVRQRLEGENDLGSLVIAIVTEMQAFDFRETFFSEFAVANAVSDLILDSLGIDRCCGQ</sequence>